<dbReference type="Proteomes" id="UP001597151">
    <property type="component" value="Unassembled WGS sequence"/>
</dbReference>
<name>A0ABW3TGC1_9RHOB</name>
<evidence type="ECO:0000256" key="1">
    <source>
        <dbReference type="SAM" id="MobiDB-lite"/>
    </source>
</evidence>
<sequence length="123" mass="12424">MKAARLIAGVSRQAQAAWTVLLSLLLAWSVGTTAPQAGAGPSVRSDAISILGTPELAALQVKSGPAQRAPDERFGADPDPFLSPPLTAPGFAADAGGDLTGQQTVSRLAHDQSPHAPRAPPAA</sequence>
<accession>A0ABW3TGC1</accession>
<protein>
    <submittedName>
        <fullName evidence="2">Uncharacterized protein</fullName>
    </submittedName>
</protein>
<proteinExistence type="predicted"/>
<evidence type="ECO:0000313" key="3">
    <source>
        <dbReference type="Proteomes" id="UP001597151"/>
    </source>
</evidence>
<dbReference type="RefSeq" id="WP_380793974.1">
    <property type="nucleotide sequence ID" value="NZ_JBHTKR010000006.1"/>
</dbReference>
<gene>
    <name evidence="2" type="ORF">ACFQ3C_16290</name>
</gene>
<reference evidence="3" key="1">
    <citation type="journal article" date="2019" name="Int. J. Syst. Evol. Microbiol.">
        <title>The Global Catalogue of Microorganisms (GCM) 10K type strain sequencing project: providing services to taxonomists for standard genome sequencing and annotation.</title>
        <authorList>
            <consortium name="The Broad Institute Genomics Platform"/>
            <consortium name="The Broad Institute Genome Sequencing Center for Infectious Disease"/>
            <person name="Wu L."/>
            <person name="Ma J."/>
        </authorList>
    </citation>
    <scope>NUCLEOTIDE SEQUENCE [LARGE SCALE GENOMIC DNA]</scope>
    <source>
        <strain evidence="3">CCUG 55328</strain>
    </source>
</reference>
<evidence type="ECO:0000313" key="2">
    <source>
        <dbReference type="EMBL" id="MFD1196230.1"/>
    </source>
</evidence>
<feature type="region of interest" description="Disordered" evidence="1">
    <location>
        <begin position="62"/>
        <end position="123"/>
    </location>
</feature>
<organism evidence="2 3">
    <name type="scientific">Seohaeicola saemankumensis</name>
    <dbReference type="NCBI Taxonomy" id="481181"/>
    <lineage>
        <taxon>Bacteria</taxon>
        <taxon>Pseudomonadati</taxon>
        <taxon>Pseudomonadota</taxon>
        <taxon>Alphaproteobacteria</taxon>
        <taxon>Rhodobacterales</taxon>
        <taxon>Roseobacteraceae</taxon>
        <taxon>Seohaeicola</taxon>
    </lineage>
</organism>
<comment type="caution">
    <text evidence="2">The sequence shown here is derived from an EMBL/GenBank/DDBJ whole genome shotgun (WGS) entry which is preliminary data.</text>
</comment>
<dbReference type="EMBL" id="JBHTKR010000006">
    <property type="protein sequence ID" value="MFD1196230.1"/>
    <property type="molecule type" value="Genomic_DNA"/>
</dbReference>
<keyword evidence="3" id="KW-1185">Reference proteome</keyword>